<name>A0A0A8YS49_ARUDO</name>
<organism evidence="1">
    <name type="scientific">Arundo donax</name>
    <name type="common">Giant reed</name>
    <name type="synonym">Donax arundinaceus</name>
    <dbReference type="NCBI Taxonomy" id="35708"/>
    <lineage>
        <taxon>Eukaryota</taxon>
        <taxon>Viridiplantae</taxon>
        <taxon>Streptophyta</taxon>
        <taxon>Embryophyta</taxon>
        <taxon>Tracheophyta</taxon>
        <taxon>Spermatophyta</taxon>
        <taxon>Magnoliopsida</taxon>
        <taxon>Liliopsida</taxon>
        <taxon>Poales</taxon>
        <taxon>Poaceae</taxon>
        <taxon>PACMAD clade</taxon>
        <taxon>Arundinoideae</taxon>
        <taxon>Arundineae</taxon>
        <taxon>Arundo</taxon>
    </lineage>
</organism>
<reference evidence="1" key="1">
    <citation type="submission" date="2014-09" db="EMBL/GenBank/DDBJ databases">
        <authorList>
            <person name="Magalhaes I.L.F."/>
            <person name="Oliveira U."/>
            <person name="Santos F.R."/>
            <person name="Vidigal T.H.D.A."/>
            <person name="Brescovit A.D."/>
            <person name="Santos A.J."/>
        </authorList>
    </citation>
    <scope>NUCLEOTIDE SEQUENCE</scope>
    <source>
        <tissue evidence="1">Shoot tissue taken approximately 20 cm above the soil surface</tissue>
    </source>
</reference>
<dbReference type="AlphaFoldDB" id="A0A0A8YS49"/>
<reference evidence="1" key="2">
    <citation type="journal article" date="2015" name="Data Brief">
        <title>Shoot transcriptome of the giant reed, Arundo donax.</title>
        <authorList>
            <person name="Barrero R.A."/>
            <person name="Guerrero F.D."/>
            <person name="Moolhuijzen P."/>
            <person name="Goolsby J.A."/>
            <person name="Tidwell J."/>
            <person name="Bellgard S.E."/>
            <person name="Bellgard M.I."/>
        </authorList>
    </citation>
    <scope>NUCLEOTIDE SEQUENCE</scope>
    <source>
        <tissue evidence="1">Shoot tissue taken approximately 20 cm above the soil surface</tissue>
    </source>
</reference>
<proteinExistence type="predicted"/>
<evidence type="ECO:0000313" key="1">
    <source>
        <dbReference type="EMBL" id="JAD29734.1"/>
    </source>
</evidence>
<dbReference type="EMBL" id="GBRH01268161">
    <property type="protein sequence ID" value="JAD29734.1"/>
    <property type="molecule type" value="Transcribed_RNA"/>
</dbReference>
<accession>A0A0A8YS49</accession>
<protein>
    <submittedName>
        <fullName evidence="1">Uncharacterized protein</fullName>
    </submittedName>
</protein>
<sequence length="40" mass="4479">MGSSFSYCSALALRLGWRLKQQRLAPFKLVQPLPRVSSEG</sequence>